<evidence type="ECO:0000259" key="8">
    <source>
        <dbReference type="Pfam" id="PF02665"/>
    </source>
</evidence>
<evidence type="ECO:0000256" key="2">
    <source>
        <dbReference type="ARBA" id="ARBA00022475"/>
    </source>
</evidence>
<comment type="caution">
    <text evidence="9">The sequence shown here is derived from an EMBL/GenBank/DDBJ whole genome shotgun (WGS) entry which is preliminary data.</text>
</comment>
<evidence type="ECO:0000256" key="7">
    <source>
        <dbReference type="SAM" id="Phobius"/>
    </source>
</evidence>
<keyword evidence="6 7" id="KW-0472">Membrane</keyword>
<sequence>MGILHLLAYLTFAVFVVAIAARAIRIAKMPVHLRWELYPVPHEKGKAKYGGSILEELDWWTKERHKDYLGELKVMIPEILFLKAIWEYNRKMWFGTFPLHFGLYLLIGNTVLLAAMGLLSMANVELAFLVPVTYVIGWIGCVLGVIGAVYMIILRIADSGLAKFSTPSHFLNLFMLGAIYVTGILWLSSDPNVIANSSGFFRGLVAPSVMPSLPVTAYLFIGFSLVFMFYLPFTHMTHFFTKYFTYHSVRWEDETNLPGDPLQDKINPQLEQVVTWSAPHVGADGKKNWVDIATSPVPKKEKEEK</sequence>
<evidence type="ECO:0000256" key="3">
    <source>
        <dbReference type="ARBA" id="ARBA00022692"/>
    </source>
</evidence>
<feature type="transmembrane region" description="Helical" evidence="7">
    <location>
        <begin position="6"/>
        <end position="24"/>
    </location>
</feature>
<dbReference type="Pfam" id="PF02665">
    <property type="entry name" value="Nitrate_red_gam"/>
    <property type="match status" value="1"/>
</dbReference>
<protein>
    <recommendedName>
        <fullName evidence="8">NarG-like domain-containing protein</fullName>
    </recommendedName>
</protein>
<dbReference type="GO" id="GO:0016491">
    <property type="term" value="F:oxidoreductase activity"/>
    <property type="evidence" value="ECO:0007669"/>
    <property type="project" value="UniProtKB-KW"/>
</dbReference>
<evidence type="ECO:0000256" key="4">
    <source>
        <dbReference type="ARBA" id="ARBA00022989"/>
    </source>
</evidence>
<evidence type="ECO:0000256" key="1">
    <source>
        <dbReference type="ARBA" id="ARBA00004651"/>
    </source>
</evidence>
<reference evidence="9 10" key="1">
    <citation type="submission" date="2017-06" db="EMBL/GenBank/DDBJ databases">
        <title>Novel microbial phyla capable of carbon fixation and sulfur reduction in deep-sea sediments.</title>
        <authorList>
            <person name="Huang J."/>
            <person name="Baker B."/>
            <person name="Wang Y."/>
        </authorList>
    </citation>
    <scope>NUCLEOTIDE SEQUENCE [LARGE SCALE GENOMIC DNA]</scope>
    <source>
        <strain evidence="9">B3_LCP</strain>
    </source>
</reference>
<keyword evidence="4 7" id="KW-1133">Transmembrane helix</keyword>
<evidence type="ECO:0000256" key="5">
    <source>
        <dbReference type="ARBA" id="ARBA00023002"/>
    </source>
</evidence>
<dbReference type="AlphaFoldDB" id="A0A532V0T5"/>
<keyword evidence="3 7" id="KW-0812">Transmembrane</keyword>
<comment type="subcellular location">
    <subcellularLocation>
        <location evidence="1">Cell membrane</location>
        <topology evidence="1">Multi-pass membrane protein</topology>
    </subcellularLocation>
</comment>
<keyword evidence="2" id="KW-1003">Cell membrane</keyword>
<dbReference type="InterPro" id="IPR036197">
    <property type="entry name" value="NarG-like_sf"/>
</dbReference>
<feature type="domain" description="NarG-like" evidence="8">
    <location>
        <begin position="89"/>
        <end position="247"/>
    </location>
</feature>
<dbReference type="SUPFAM" id="SSF103501">
    <property type="entry name" value="Respiratory nitrate reductase 1 gamma chain"/>
    <property type="match status" value="1"/>
</dbReference>
<feature type="transmembrane region" description="Helical" evidence="7">
    <location>
        <begin position="101"/>
        <end position="122"/>
    </location>
</feature>
<dbReference type="EMBL" id="NJBN01000004">
    <property type="protein sequence ID" value="TKJ40825.1"/>
    <property type="molecule type" value="Genomic_DNA"/>
</dbReference>
<dbReference type="Proteomes" id="UP000319619">
    <property type="component" value="Unassembled WGS sequence"/>
</dbReference>
<gene>
    <name evidence="9" type="ORF">CEE37_07625</name>
</gene>
<evidence type="ECO:0000256" key="6">
    <source>
        <dbReference type="ARBA" id="ARBA00023136"/>
    </source>
</evidence>
<organism evidence="9 10">
    <name type="scientific">candidate division LCP-89 bacterium B3_LCP</name>
    <dbReference type="NCBI Taxonomy" id="2012998"/>
    <lineage>
        <taxon>Bacteria</taxon>
        <taxon>Pseudomonadati</taxon>
        <taxon>Bacteria division LCP-89</taxon>
    </lineage>
</organism>
<feature type="transmembrane region" description="Helical" evidence="7">
    <location>
        <begin position="134"/>
        <end position="157"/>
    </location>
</feature>
<feature type="transmembrane region" description="Helical" evidence="7">
    <location>
        <begin position="209"/>
        <end position="233"/>
    </location>
</feature>
<keyword evidence="5" id="KW-0560">Oxidoreductase</keyword>
<evidence type="ECO:0000313" key="10">
    <source>
        <dbReference type="Proteomes" id="UP000319619"/>
    </source>
</evidence>
<name>A0A532V0T5_UNCL8</name>
<dbReference type="InterPro" id="IPR023234">
    <property type="entry name" value="NarG-like_domain"/>
</dbReference>
<proteinExistence type="predicted"/>
<feature type="transmembrane region" description="Helical" evidence="7">
    <location>
        <begin position="169"/>
        <end position="189"/>
    </location>
</feature>
<evidence type="ECO:0000313" key="9">
    <source>
        <dbReference type="EMBL" id="TKJ40825.1"/>
    </source>
</evidence>
<dbReference type="Gene3D" id="1.20.950.20">
    <property type="entry name" value="Transmembrane di-heme cytochromes, Chain C"/>
    <property type="match status" value="1"/>
</dbReference>
<dbReference type="GO" id="GO:0005886">
    <property type="term" value="C:plasma membrane"/>
    <property type="evidence" value="ECO:0007669"/>
    <property type="project" value="UniProtKB-SubCell"/>
</dbReference>
<accession>A0A532V0T5</accession>